<keyword evidence="5" id="KW-1185">Reference proteome</keyword>
<feature type="domain" description="PEGA" evidence="1">
    <location>
        <begin position="119"/>
        <end position="185"/>
    </location>
</feature>
<dbReference type="SUPFAM" id="SSF159774">
    <property type="entry name" value="YerB-like"/>
    <property type="match status" value="1"/>
</dbReference>
<dbReference type="InterPro" id="IPR035328">
    <property type="entry name" value="DUF3048_C"/>
</dbReference>
<name>D1CBI0_THET1</name>
<dbReference type="EMBL" id="CP001825">
    <property type="protein sequence ID" value="ACZ42145.1"/>
    <property type="molecule type" value="Genomic_DNA"/>
</dbReference>
<dbReference type="PANTHER" id="PTHR36194:SF1">
    <property type="entry name" value="S-LAYER-LIKE PROTEIN"/>
    <property type="match status" value="1"/>
</dbReference>
<dbReference type="InterPro" id="IPR013229">
    <property type="entry name" value="PEGA"/>
</dbReference>
<dbReference type="InterPro" id="IPR021416">
    <property type="entry name" value="DUF3048_N"/>
</dbReference>
<dbReference type="PROSITE" id="PS51257">
    <property type="entry name" value="PROKAR_LIPOPROTEIN"/>
    <property type="match status" value="1"/>
</dbReference>
<dbReference type="InterPro" id="IPR023158">
    <property type="entry name" value="YerB-like_sf"/>
</dbReference>
<evidence type="ECO:0000313" key="5">
    <source>
        <dbReference type="Proteomes" id="UP000000323"/>
    </source>
</evidence>
<reference evidence="5" key="1">
    <citation type="journal article" date="2010" name="Stand. Genomic Sci.">
        <title>Complete genome sequence of 'Thermobaculum terrenum' type strain (YNP1).</title>
        <authorList>
            <person name="Kiss H."/>
            <person name="Cleland D."/>
            <person name="Lapidus A."/>
            <person name="Lucas S."/>
            <person name="Glavina Del Rio T."/>
            <person name="Nolan M."/>
            <person name="Tice H."/>
            <person name="Han C."/>
            <person name="Goodwin L."/>
            <person name="Pitluck S."/>
            <person name="Liolios K."/>
            <person name="Ivanova N."/>
            <person name="Mavromatis K."/>
            <person name="Ovchinnikova G."/>
            <person name="Pati A."/>
            <person name="Chen A."/>
            <person name="Palaniappan K."/>
            <person name="Land M."/>
            <person name="Hauser L."/>
            <person name="Chang Y."/>
            <person name="Jeffries C."/>
            <person name="Lu M."/>
            <person name="Brettin T."/>
            <person name="Detter J."/>
            <person name="Goker M."/>
            <person name="Tindall B."/>
            <person name="Beck B."/>
            <person name="McDermott T."/>
            <person name="Woyke T."/>
            <person name="Bristow J."/>
            <person name="Eisen J."/>
            <person name="Markowitz V."/>
            <person name="Hugenholtz P."/>
            <person name="Kyrpides N."/>
            <person name="Klenk H."/>
            <person name="Cheng J."/>
        </authorList>
    </citation>
    <scope>NUCLEOTIDE SEQUENCE [LARGE SCALE GENOMIC DNA]</scope>
    <source>
        <strain evidence="5">ATCC BAA-798 / YNP1</strain>
    </source>
</reference>
<dbReference type="eggNOG" id="COG1470">
    <property type="taxonomic scope" value="Bacteria"/>
</dbReference>
<evidence type="ECO:0000259" key="2">
    <source>
        <dbReference type="Pfam" id="PF11258"/>
    </source>
</evidence>
<gene>
    <name evidence="4" type="ordered locus">Tter_1237</name>
</gene>
<accession>D1CBI0</accession>
<evidence type="ECO:0000259" key="3">
    <source>
        <dbReference type="Pfam" id="PF17479"/>
    </source>
</evidence>
<proteinExistence type="predicted"/>
<dbReference type="HOGENOM" id="CLU_445438_0_0_0"/>
<dbReference type="Pfam" id="PF17479">
    <property type="entry name" value="DUF3048_C"/>
    <property type="match status" value="1"/>
</dbReference>
<dbReference type="KEGG" id="ttr:Tter_1237"/>
<feature type="domain" description="DUF3048" evidence="3">
    <location>
        <begin position="488"/>
        <end position="601"/>
    </location>
</feature>
<feature type="domain" description="PEGA" evidence="1">
    <location>
        <begin position="51"/>
        <end position="114"/>
    </location>
</feature>
<dbReference type="Gene3D" id="3.50.90.10">
    <property type="entry name" value="YerB-like"/>
    <property type="match status" value="1"/>
</dbReference>
<evidence type="ECO:0000313" key="4">
    <source>
        <dbReference type="EMBL" id="ACZ42145.1"/>
    </source>
</evidence>
<sequence length="613" mass="68292">MKFPGVLYKVNTTFRIFTLITIISLISACRMPFQGSGQDLSTPTHQPARATLEISSTPAKAEIKVNGKDSGRTPNTLHLSPGTYKVTVSLSGYKESQQEVQLGEGDRVSLDIKLIALNGALNINSKPNGASVQVDSKQVGDTPISKLSVTPGKHSITIRKDHYKECKKIVDVSPGQTIDVSCNLAAVKPILLIDVPNKNVVVFVDKHKVGSGDQKLELEVGKHTISAKREGYFEATKDISLSPGDIKKITLSLKPKPGTIAITTSQKGVKVFIDRKFRGFAPITIKNLEPGNHWVRLNKRYYETFRKKYKVAPGSTIKVKATLEQIESAPPPRRPLAVMIENHPDARPQSGLAYADVVLEAPAEFGISRFIAFFITRESPVVGPVRSARKYFVLWAKEFNPIYIHAGGAPGAAGLADQIGLVRTNALWDGRAFYRTQDRVAPHNLYTSTSALRRYEKMVGRSLKGGTWGGLLFKDQSIKQPGRRAEYINIRFNDWYYVEWRWDPKTNTYLRWMQGEPAIERITGEQIRASTVIVRVHQIHRIPGDDKAREDVQVFGSGPAYIFQDGTVQKATWKKTSTKQPTIYLDKDGKQVKVNKGAVWIQAIPQYGSLDWR</sequence>
<dbReference type="PANTHER" id="PTHR36194">
    <property type="entry name" value="S-LAYER-LIKE PROTEIN"/>
    <property type="match status" value="1"/>
</dbReference>
<dbReference type="STRING" id="525904.Tter_1237"/>
<evidence type="ECO:0000259" key="1">
    <source>
        <dbReference type="Pfam" id="PF08308"/>
    </source>
</evidence>
<organism evidence="4 5">
    <name type="scientific">Thermobaculum terrenum (strain ATCC BAA-798 / CCMEE 7001 / YNP1)</name>
    <dbReference type="NCBI Taxonomy" id="525904"/>
    <lineage>
        <taxon>Bacteria</taxon>
        <taxon>Bacillati</taxon>
        <taxon>Chloroflexota</taxon>
        <taxon>Chloroflexia</taxon>
        <taxon>Candidatus Thermobaculales</taxon>
        <taxon>Candidatus Thermobaculaceae</taxon>
        <taxon>Thermobaculum</taxon>
    </lineage>
</organism>
<feature type="domain" description="DUF3048" evidence="2">
    <location>
        <begin position="326"/>
        <end position="455"/>
    </location>
</feature>
<dbReference type="Pfam" id="PF08308">
    <property type="entry name" value="PEGA"/>
    <property type="match status" value="3"/>
</dbReference>
<dbReference type="Gene3D" id="2.60.40.1120">
    <property type="entry name" value="Carboxypeptidase-like, regulatory domain"/>
    <property type="match status" value="1"/>
</dbReference>
<feature type="domain" description="PEGA" evidence="1">
    <location>
        <begin position="198"/>
        <end position="256"/>
    </location>
</feature>
<dbReference type="Pfam" id="PF11258">
    <property type="entry name" value="DUF3048"/>
    <property type="match status" value="1"/>
</dbReference>
<protein>
    <submittedName>
        <fullName evidence="4">PEGA domain protein</fullName>
    </submittedName>
</protein>
<dbReference type="AlphaFoldDB" id="D1CBI0"/>
<dbReference type="Proteomes" id="UP000000323">
    <property type="component" value="Chromosome 1"/>
</dbReference>